<reference evidence="1 2" key="1">
    <citation type="submission" date="2019-12" db="EMBL/GenBank/DDBJ databases">
        <authorList>
            <person name="Floudas D."/>
            <person name="Bentzer J."/>
            <person name="Ahren D."/>
            <person name="Johansson T."/>
            <person name="Persson P."/>
            <person name="Tunlid A."/>
        </authorList>
    </citation>
    <scope>NUCLEOTIDE SEQUENCE [LARGE SCALE GENOMIC DNA]</scope>
    <source>
        <strain evidence="1 2">CBS 102.39</strain>
    </source>
</reference>
<dbReference type="AlphaFoldDB" id="A0A8H4VL02"/>
<gene>
    <name evidence="1" type="ORF">D9613_003964</name>
</gene>
<keyword evidence="2" id="KW-1185">Reference proteome</keyword>
<evidence type="ECO:0000313" key="2">
    <source>
        <dbReference type="Proteomes" id="UP000521872"/>
    </source>
</evidence>
<dbReference type="EMBL" id="JAACJL010000057">
    <property type="protein sequence ID" value="KAF4611865.1"/>
    <property type="molecule type" value="Genomic_DNA"/>
</dbReference>
<name>A0A8H4VL02_9AGAR</name>
<proteinExistence type="predicted"/>
<evidence type="ECO:0000313" key="1">
    <source>
        <dbReference type="EMBL" id="KAF4611865.1"/>
    </source>
</evidence>
<protein>
    <submittedName>
        <fullName evidence="1">Uncharacterized protein</fullName>
    </submittedName>
</protein>
<sequence>MSIQYLPDSGRPIGAEAPISSDHLFKDTDDIKDVKLRVTQSQDNDPRHHHWTIFWVVANCGDIEVHRRVHVVREIGASHLTNWGAVTSSMDPEPTTRDIFIKRMTLAERKRLEEIGNTTPVRAPDGDWNCQNWVYSVLRTAEKEDLLAPQESVSVVIRALGIKFNAPSS</sequence>
<dbReference type="Proteomes" id="UP000521872">
    <property type="component" value="Unassembled WGS sequence"/>
</dbReference>
<accession>A0A8H4VL02</accession>
<organism evidence="1 2">
    <name type="scientific">Agrocybe pediades</name>
    <dbReference type="NCBI Taxonomy" id="84607"/>
    <lineage>
        <taxon>Eukaryota</taxon>
        <taxon>Fungi</taxon>
        <taxon>Dikarya</taxon>
        <taxon>Basidiomycota</taxon>
        <taxon>Agaricomycotina</taxon>
        <taxon>Agaricomycetes</taxon>
        <taxon>Agaricomycetidae</taxon>
        <taxon>Agaricales</taxon>
        <taxon>Agaricineae</taxon>
        <taxon>Strophariaceae</taxon>
        <taxon>Agrocybe</taxon>
    </lineage>
</organism>
<comment type="caution">
    <text evidence="1">The sequence shown here is derived from an EMBL/GenBank/DDBJ whole genome shotgun (WGS) entry which is preliminary data.</text>
</comment>